<sequence>MIAEIQGLRAIAVLLVLVFHIWPESIPGGYVGVDVFFVISGYLITGALLRELQRDGRLSLAAFYARRARRLLPAAALVLMATLAGSLLVLPASRWEPIAHQVVASSVYLQNWWLAISAVDYWGADNAASPLQHFWSLSIEEQFYLFWPVMMLLAAGSAFSAVSLRVRLALAMAAVFLASLAASIWLTPTSPEQAYFFTHTRAWELALGGLLALLLPGVNGLRQWAAAYGFVGLIMISAAAFLLNSGSVFPGYIALLPAVGAALVIFAGRQIPGPAGVLRNGFMQWVGDRSYSIYLWHWPLVVWYDFVFGEMSLVGGAGLVATTLLLAHLSYEHVEQRFRRGTLRVQRTLALGAASIGFCILGAGSVSAMLIDVEIPKSSLAASSYPGPDILVKGIEAPTGVPPVPSLSALASDRPPMLKLGCHQNQTAPEPLRCVFGDPESKHVVALVGDSHAAQWAPALIRIAETQGWRLLTYTKSACPFGNFAVNINGRPYESCADWLARVLDELPKQGVSKVYTSLSRYLGYGEQVVVQGLLDVWSTLERHGIRIVAIADTPWLPFRPDDCLASKPASECHVDRAKALPEIDPLKLAASRMPSVQLVDMTDYICNSWICSVVVGNIVAWRDPNHLSATYSSALSPYLAEALGLQTAEVWVPKIETVAVREIPLMLKCEGPRGGVERRMFAREADGGFLIVRGDYVTKERNYDVWNVSVQNGTAVVAGEYREGGGGIKTVEMEGRWNPEQIALSGRRGARACQLLGKTSIDF</sequence>
<keyword evidence="4" id="KW-0012">Acyltransferase</keyword>
<evidence type="ECO:0000313" key="5">
    <source>
        <dbReference type="Proteomes" id="UP000005459"/>
    </source>
</evidence>
<feature type="transmembrane region" description="Helical" evidence="1">
    <location>
        <begin position="169"/>
        <end position="188"/>
    </location>
</feature>
<dbReference type="PANTHER" id="PTHR23028">
    <property type="entry name" value="ACETYLTRANSFERASE"/>
    <property type="match status" value="1"/>
</dbReference>
<dbReference type="EMBL" id="AFWV01000028">
    <property type="protein sequence ID" value="EGV15961.1"/>
    <property type="molecule type" value="Genomic_DNA"/>
</dbReference>
<protein>
    <submittedName>
        <fullName evidence="4">Acyltransferase 3</fullName>
    </submittedName>
</protein>
<feature type="transmembrane region" description="Helical" evidence="1">
    <location>
        <begin position="312"/>
        <end position="329"/>
    </location>
</feature>
<feature type="transmembrane region" description="Helical" evidence="1">
    <location>
        <begin position="7"/>
        <end position="23"/>
    </location>
</feature>
<feature type="transmembrane region" description="Helical" evidence="1">
    <location>
        <begin position="29"/>
        <end position="49"/>
    </location>
</feature>
<feature type="transmembrane region" description="Helical" evidence="1">
    <location>
        <begin position="144"/>
        <end position="162"/>
    </location>
</feature>
<feature type="transmembrane region" description="Helical" evidence="1">
    <location>
        <begin position="349"/>
        <end position="371"/>
    </location>
</feature>
<dbReference type="InterPro" id="IPR002656">
    <property type="entry name" value="Acyl_transf_3_dom"/>
</dbReference>
<dbReference type="OrthoDB" id="9767863at2"/>
<keyword evidence="1" id="KW-0472">Membrane</keyword>
<keyword evidence="4" id="KW-0808">Transferase</keyword>
<feature type="domain" description="Acyltransferase 3" evidence="2">
    <location>
        <begin position="3"/>
        <end position="326"/>
    </location>
</feature>
<proteinExistence type="predicted"/>
<name>F9UIK7_9GAMM</name>
<feature type="transmembrane region" description="Helical" evidence="1">
    <location>
        <begin position="70"/>
        <end position="90"/>
    </location>
</feature>
<keyword evidence="5" id="KW-1185">Reference proteome</keyword>
<evidence type="ECO:0000256" key="1">
    <source>
        <dbReference type="SAM" id="Phobius"/>
    </source>
</evidence>
<dbReference type="Pfam" id="PF19040">
    <property type="entry name" value="SGNH"/>
    <property type="match status" value="1"/>
</dbReference>
<dbReference type="InterPro" id="IPR043968">
    <property type="entry name" value="SGNH"/>
</dbReference>
<keyword evidence="1" id="KW-0812">Transmembrane</keyword>
<keyword evidence="1" id="KW-1133">Transmembrane helix</keyword>
<dbReference type="PANTHER" id="PTHR23028:SF53">
    <property type="entry name" value="ACYL_TRANSF_3 DOMAIN-CONTAINING PROTEIN"/>
    <property type="match status" value="1"/>
</dbReference>
<dbReference type="GO" id="GO:0016020">
    <property type="term" value="C:membrane"/>
    <property type="evidence" value="ECO:0007669"/>
    <property type="project" value="TreeGrafter"/>
</dbReference>
<accession>F9UIK7</accession>
<dbReference type="AlphaFoldDB" id="F9UIK7"/>
<evidence type="ECO:0000259" key="3">
    <source>
        <dbReference type="Pfam" id="PF19040"/>
    </source>
</evidence>
<dbReference type="PATRIC" id="fig|768671.3.peg.5006"/>
<dbReference type="RefSeq" id="WP_007195628.1">
    <property type="nucleotide sequence ID" value="NZ_AFWV01000028.1"/>
</dbReference>
<reference evidence="4 5" key="1">
    <citation type="submission" date="2011-06" db="EMBL/GenBank/DDBJ databases">
        <title>The draft genome of Thiocapsa marina 5811.</title>
        <authorList>
            <consortium name="US DOE Joint Genome Institute (JGI-PGF)"/>
            <person name="Lucas S."/>
            <person name="Han J."/>
            <person name="Cheng J.-F."/>
            <person name="Goodwin L."/>
            <person name="Pitluck S."/>
            <person name="Peters L."/>
            <person name="Land M.L."/>
            <person name="Hauser L."/>
            <person name="Vogl K."/>
            <person name="Liu Z."/>
            <person name="Imhoff J."/>
            <person name="Thiel V."/>
            <person name="Frigaard N.-U."/>
            <person name="Bryant D."/>
            <person name="Woyke T.J."/>
        </authorList>
    </citation>
    <scope>NUCLEOTIDE SEQUENCE [LARGE SCALE GENOMIC DNA]</scope>
    <source>
        <strain evidence="4 5">5811</strain>
    </source>
</reference>
<dbReference type="GO" id="GO:0016747">
    <property type="term" value="F:acyltransferase activity, transferring groups other than amino-acyl groups"/>
    <property type="evidence" value="ECO:0007669"/>
    <property type="project" value="InterPro"/>
</dbReference>
<evidence type="ECO:0000259" key="2">
    <source>
        <dbReference type="Pfam" id="PF01757"/>
    </source>
</evidence>
<dbReference type="Pfam" id="PF01757">
    <property type="entry name" value="Acyl_transf_3"/>
    <property type="match status" value="1"/>
</dbReference>
<feature type="transmembrane region" description="Helical" evidence="1">
    <location>
        <begin position="225"/>
        <end position="243"/>
    </location>
</feature>
<dbReference type="eggNOG" id="COG1835">
    <property type="taxonomic scope" value="Bacteria"/>
</dbReference>
<feature type="transmembrane region" description="Helical" evidence="1">
    <location>
        <begin position="249"/>
        <end position="268"/>
    </location>
</feature>
<dbReference type="InterPro" id="IPR050879">
    <property type="entry name" value="Acyltransferase_3"/>
</dbReference>
<dbReference type="Proteomes" id="UP000005459">
    <property type="component" value="Unassembled WGS sequence"/>
</dbReference>
<dbReference type="STRING" id="768671.ThimaDRAFT_4760"/>
<organism evidence="4 5">
    <name type="scientific">Thiocapsa marina 5811</name>
    <dbReference type="NCBI Taxonomy" id="768671"/>
    <lineage>
        <taxon>Bacteria</taxon>
        <taxon>Pseudomonadati</taxon>
        <taxon>Pseudomonadota</taxon>
        <taxon>Gammaproteobacteria</taxon>
        <taxon>Chromatiales</taxon>
        <taxon>Chromatiaceae</taxon>
        <taxon>Thiocapsa</taxon>
    </lineage>
</organism>
<dbReference type="GO" id="GO:0009103">
    <property type="term" value="P:lipopolysaccharide biosynthetic process"/>
    <property type="evidence" value="ECO:0007669"/>
    <property type="project" value="TreeGrafter"/>
</dbReference>
<evidence type="ECO:0000313" key="4">
    <source>
        <dbReference type="EMBL" id="EGV15961.1"/>
    </source>
</evidence>
<feature type="domain" description="SGNH" evidence="3">
    <location>
        <begin position="422"/>
        <end position="641"/>
    </location>
</feature>
<gene>
    <name evidence="4" type="ORF">ThimaDRAFT_4760</name>
</gene>